<gene>
    <name evidence="2" type="ORF">BYL167_LOCUS38004</name>
</gene>
<reference evidence="2" key="1">
    <citation type="submission" date="2021-02" db="EMBL/GenBank/DDBJ databases">
        <authorList>
            <person name="Nowell W R."/>
        </authorList>
    </citation>
    <scope>NUCLEOTIDE SEQUENCE</scope>
</reference>
<evidence type="ECO:0000313" key="3">
    <source>
        <dbReference type="Proteomes" id="UP000681967"/>
    </source>
</evidence>
<proteinExistence type="predicted"/>
<dbReference type="AlphaFoldDB" id="A0A8S2Y9U9"/>
<protein>
    <submittedName>
        <fullName evidence="2">Uncharacterized protein</fullName>
    </submittedName>
</protein>
<feature type="region of interest" description="Disordered" evidence="1">
    <location>
        <begin position="1"/>
        <end position="74"/>
    </location>
</feature>
<sequence length="74" mass="8596">TMNHHTRSNTQSPSNRQQVTRQLHQLMDHPITFDHTQEIHSHHHHQNQTSKTSIIKYVTRSSPLSTNHLVSSTP</sequence>
<dbReference type="EMBL" id="CAJOBH010087606">
    <property type="protein sequence ID" value="CAF4548487.1"/>
    <property type="molecule type" value="Genomic_DNA"/>
</dbReference>
<accession>A0A8S2Y9U9</accession>
<comment type="caution">
    <text evidence="2">The sequence shown here is derived from an EMBL/GenBank/DDBJ whole genome shotgun (WGS) entry which is preliminary data.</text>
</comment>
<name>A0A8S2Y9U9_9BILA</name>
<dbReference type="Proteomes" id="UP000681967">
    <property type="component" value="Unassembled WGS sequence"/>
</dbReference>
<feature type="compositionally biased region" description="Basic and acidic residues" evidence="1">
    <location>
        <begin position="31"/>
        <end position="40"/>
    </location>
</feature>
<feature type="compositionally biased region" description="Polar residues" evidence="1">
    <location>
        <begin position="8"/>
        <end position="23"/>
    </location>
</feature>
<evidence type="ECO:0000256" key="1">
    <source>
        <dbReference type="SAM" id="MobiDB-lite"/>
    </source>
</evidence>
<evidence type="ECO:0000313" key="2">
    <source>
        <dbReference type="EMBL" id="CAF4548487.1"/>
    </source>
</evidence>
<feature type="non-terminal residue" evidence="2">
    <location>
        <position position="1"/>
    </location>
</feature>
<feature type="compositionally biased region" description="Polar residues" evidence="1">
    <location>
        <begin position="59"/>
        <end position="74"/>
    </location>
</feature>
<organism evidence="2 3">
    <name type="scientific">Rotaria magnacalcarata</name>
    <dbReference type="NCBI Taxonomy" id="392030"/>
    <lineage>
        <taxon>Eukaryota</taxon>
        <taxon>Metazoa</taxon>
        <taxon>Spiralia</taxon>
        <taxon>Gnathifera</taxon>
        <taxon>Rotifera</taxon>
        <taxon>Eurotatoria</taxon>
        <taxon>Bdelloidea</taxon>
        <taxon>Philodinida</taxon>
        <taxon>Philodinidae</taxon>
        <taxon>Rotaria</taxon>
    </lineage>
</organism>